<feature type="binding site" evidence="3">
    <location>
        <position position="120"/>
    </location>
    <ligand>
        <name>substrate</name>
    </ligand>
</feature>
<reference evidence="4 5" key="1">
    <citation type="submission" date="2018-07" db="EMBL/GenBank/DDBJ databases">
        <title>Genomic Encyclopedia of Type Strains, Phase III (KMG-III): the genomes of soil and plant-associated and newly described type strains.</title>
        <authorList>
            <person name="Whitman W."/>
        </authorList>
    </citation>
    <scope>NUCLEOTIDE SEQUENCE [LARGE SCALE GENOMIC DNA]</scope>
    <source>
        <strain evidence="4 5">CECT 7506</strain>
    </source>
</reference>
<dbReference type="GO" id="GO:0006014">
    <property type="term" value="P:D-ribose metabolic process"/>
    <property type="evidence" value="ECO:0007669"/>
    <property type="project" value="TreeGrafter"/>
</dbReference>
<sequence>MNSKKRAAEKAVEYIQDGMIVGLGTGSTAYYAIEKIGERARSGLRIKAVASSKRSEELAKQFGVALVPIEEIDSIDITIDGADEVDNNNNLIKGGGGALLREKILASHSKRFVVIIDESKLVGKLGRFPVPVEIVPFASNLTLRHLRALDCEPRIRRDAENVYITDNGNMIADCFFDIIEDPEILSARMNSIPGVVENGLFSHTMVHAVIIGTENDTVKIKK</sequence>
<dbReference type="RefSeq" id="WP_114379383.1">
    <property type="nucleotide sequence ID" value="NZ_QPJD01000004.1"/>
</dbReference>
<feature type="binding site" evidence="3">
    <location>
        <begin position="93"/>
        <end position="96"/>
    </location>
    <ligand>
        <name>substrate</name>
    </ligand>
</feature>
<comment type="caution">
    <text evidence="4">The sequence shown here is derived from an EMBL/GenBank/DDBJ whole genome shotgun (WGS) entry which is preliminary data.</text>
</comment>
<dbReference type="GO" id="GO:0004751">
    <property type="term" value="F:ribose-5-phosphate isomerase activity"/>
    <property type="evidence" value="ECO:0007669"/>
    <property type="project" value="UniProtKB-UniRule"/>
</dbReference>
<dbReference type="AlphaFoldDB" id="A0A368W6J6"/>
<comment type="similarity">
    <text evidence="3">Belongs to the ribose 5-phosphate isomerase family.</text>
</comment>
<dbReference type="CDD" id="cd01398">
    <property type="entry name" value="RPI_A"/>
    <property type="match status" value="1"/>
</dbReference>
<evidence type="ECO:0000256" key="3">
    <source>
        <dbReference type="HAMAP-Rule" id="MF_00170"/>
    </source>
</evidence>
<dbReference type="InterPro" id="IPR004788">
    <property type="entry name" value="Ribose5P_isomerase_type_A"/>
</dbReference>
<keyword evidence="5" id="KW-1185">Reference proteome</keyword>
<evidence type="ECO:0000313" key="5">
    <source>
        <dbReference type="Proteomes" id="UP000252415"/>
    </source>
</evidence>
<evidence type="ECO:0000313" key="4">
    <source>
        <dbReference type="EMBL" id="RCW49466.1"/>
    </source>
</evidence>
<dbReference type="OrthoDB" id="5870696at2"/>
<dbReference type="EC" id="5.3.1.6" evidence="3"/>
<evidence type="ECO:0000256" key="2">
    <source>
        <dbReference type="ARBA" id="ARBA00023235"/>
    </source>
</evidence>
<dbReference type="EMBL" id="QPJD01000004">
    <property type="protein sequence ID" value="RCW49466.1"/>
    <property type="molecule type" value="Genomic_DNA"/>
</dbReference>
<dbReference type="NCBIfam" id="TIGR00021">
    <property type="entry name" value="rpiA"/>
    <property type="match status" value="1"/>
</dbReference>
<comment type="catalytic activity">
    <reaction evidence="1 3">
        <text>aldehydo-D-ribose 5-phosphate = D-ribulose 5-phosphate</text>
        <dbReference type="Rhea" id="RHEA:14657"/>
        <dbReference type="ChEBI" id="CHEBI:58121"/>
        <dbReference type="ChEBI" id="CHEBI:58273"/>
        <dbReference type="EC" id="5.3.1.6"/>
    </reaction>
</comment>
<keyword evidence="2 3" id="KW-0413">Isomerase</keyword>
<proteinExistence type="inferred from homology"/>
<accession>A0A368W6J6</accession>
<name>A0A368W6J6_9BACL</name>
<dbReference type="PANTHER" id="PTHR11934:SF0">
    <property type="entry name" value="RIBOSE-5-PHOSPHATE ISOMERASE"/>
    <property type="match status" value="1"/>
</dbReference>
<feature type="binding site" evidence="3">
    <location>
        <begin position="80"/>
        <end position="83"/>
    </location>
    <ligand>
        <name>substrate</name>
    </ligand>
</feature>
<organism evidence="4 5">
    <name type="scientific">Paenibacillus prosopidis</name>
    <dbReference type="NCBI Taxonomy" id="630520"/>
    <lineage>
        <taxon>Bacteria</taxon>
        <taxon>Bacillati</taxon>
        <taxon>Bacillota</taxon>
        <taxon>Bacilli</taxon>
        <taxon>Bacillales</taxon>
        <taxon>Paenibacillaceae</taxon>
        <taxon>Paenibacillus</taxon>
    </lineage>
</organism>
<feature type="active site" description="Proton acceptor" evidence="3">
    <location>
        <position position="102"/>
    </location>
</feature>
<comment type="subunit">
    <text evidence="3">Homodimer.</text>
</comment>
<dbReference type="Gene3D" id="3.30.70.260">
    <property type="match status" value="1"/>
</dbReference>
<dbReference type="SUPFAM" id="SSF100950">
    <property type="entry name" value="NagB/RpiA/CoA transferase-like"/>
    <property type="match status" value="1"/>
</dbReference>
<comment type="pathway">
    <text evidence="3">Carbohydrate degradation; pentose phosphate pathway; D-ribose 5-phosphate from D-ribulose 5-phosphate (non-oxidative stage): step 1/1.</text>
</comment>
<dbReference type="InterPro" id="IPR037171">
    <property type="entry name" value="NagB/RpiA_transferase-like"/>
</dbReference>
<dbReference type="InterPro" id="IPR020672">
    <property type="entry name" value="Ribose5P_isomerase_typA_subgr"/>
</dbReference>
<dbReference type="SUPFAM" id="SSF75445">
    <property type="entry name" value="D-ribose-5-phosphate isomerase (RpiA), lid domain"/>
    <property type="match status" value="1"/>
</dbReference>
<dbReference type="NCBIfam" id="NF001924">
    <property type="entry name" value="PRK00702.1"/>
    <property type="match status" value="1"/>
</dbReference>
<dbReference type="UniPathway" id="UPA00115">
    <property type="reaction ID" value="UER00412"/>
</dbReference>
<feature type="binding site" evidence="3">
    <location>
        <begin position="25"/>
        <end position="28"/>
    </location>
    <ligand>
        <name>substrate</name>
    </ligand>
</feature>
<dbReference type="Gene3D" id="3.40.50.1360">
    <property type="match status" value="1"/>
</dbReference>
<dbReference type="HAMAP" id="MF_00170">
    <property type="entry name" value="Rib_5P_isom_A"/>
    <property type="match status" value="1"/>
</dbReference>
<dbReference type="Pfam" id="PF06026">
    <property type="entry name" value="Rib_5-P_isom_A"/>
    <property type="match status" value="1"/>
</dbReference>
<dbReference type="Proteomes" id="UP000252415">
    <property type="component" value="Unassembled WGS sequence"/>
</dbReference>
<comment type="function">
    <text evidence="3">Catalyzes the reversible conversion of ribose-5-phosphate to ribulose 5-phosphate.</text>
</comment>
<dbReference type="GO" id="GO:0009052">
    <property type="term" value="P:pentose-phosphate shunt, non-oxidative branch"/>
    <property type="evidence" value="ECO:0007669"/>
    <property type="project" value="UniProtKB-UniRule"/>
</dbReference>
<dbReference type="GO" id="GO:0005829">
    <property type="term" value="C:cytosol"/>
    <property type="evidence" value="ECO:0007669"/>
    <property type="project" value="TreeGrafter"/>
</dbReference>
<gene>
    <name evidence="3" type="primary">rpiA</name>
    <name evidence="4" type="ORF">DFP97_104124</name>
</gene>
<evidence type="ECO:0000256" key="1">
    <source>
        <dbReference type="ARBA" id="ARBA00001713"/>
    </source>
</evidence>
<protein>
    <recommendedName>
        <fullName evidence="3">Ribose-5-phosphate isomerase A</fullName>
        <ecNumber evidence="3">5.3.1.6</ecNumber>
    </recommendedName>
    <alternativeName>
        <fullName evidence="3">Phosphoriboisomerase A</fullName>
        <shortName evidence="3">PRI</shortName>
    </alternativeName>
</protein>
<dbReference type="FunFam" id="3.40.50.1360:FF:000001">
    <property type="entry name" value="Ribose-5-phosphate isomerase A"/>
    <property type="match status" value="1"/>
</dbReference>
<dbReference type="PANTHER" id="PTHR11934">
    <property type="entry name" value="RIBOSE-5-PHOSPHATE ISOMERASE"/>
    <property type="match status" value="1"/>
</dbReference>